<evidence type="ECO:0000313" key="2">
    <source>
        <dbReference type="Proteomes" id="UP001314170"/>
    </source>
</evidence>
<accession>A0AAV1SFP3</accession>
<protein>
    <submittedName>
        <fullName evidence="1">Uncharacterized protein</fullName>
    </submittedName>
</protein>
<feature type="non-terminal residue" evidence="1">
    <location>
        <position position="112"/>
    </location>
</feature>
<dbReference type="EMBL" id="CAWUPB010001178">
    <property type="protein sequence ID" value="CAK7349858.1"/>
    <property type="molecule type" value="Genomic_DNA"/>
</dbReference>
<gene>
    <name evidence="1" type="ORF">DCAF_LOCUS22580</name>
</gene>
<organism evidence="1 2">
    <name type="scientific">Dovyalis caffra</name>
    <dbReference type="NCBI Taxonomy" id="77055"/>
    <lineage>
        <taxon>Eukaryota</taxon>
        <taxon>Viridiplantae</taxon>
        <taxon>Streptophyta</taxon>
        <taxon>Embryophyta</taxon>
        <taxon>Tracheophyta</taxon>
        <taxon>Spermatophyta</taxon>
        <taxon>Magnoliopsida</taxon>
        <taxon>eudicotyledons</taxon>
        <taxon>Gunneridae</taxon>
        <taxon>Pentapetalae</taxon>
        <taxon>rosids</taxon>
        <taxon>fabids</taxon>
        <taxon>Malpighiales</taxon>
        <taxon>Salicaceae</taxon>
        <taxon>Flacourtieae</taxon>
        <taxon>Dovyalis</taxon>
    </lineage>
</organism>
<name>A0AAV1SFP3_9ROSI</name>
<evidence type="ECO:0000313" key="1">
    <source>
        <dbReference type="EMBL" id="CAK7349858.1"/>
    </source>
</evidence>
<sequence>MAKLIYPTEYTIFWGIFIATTKNYAVVGQHGTMKFEQTAIKMKMNVRFGPQLVAKKMCTKPNEAWWQYRMMMSMKCLNPSSHKLHISPLTNNLDGDLNLPASPLNLPTHDLE</sequence>
<reference evidence="1 2" key="1">
    <citation type="submission" date="2024-01" db="EMBL/GenBank/DDBJ databases">
        <authorList>
            <person name="Waweru B."/>
        </authorList>
    </citation>
    <scope>NUCLEOTIDE SEQUENCE [LARGE SCALE GENOMIC DNA]</scope>
</reference>
<proteinExistence type="predicted"/>
<comment type="caution">
    <text evidence="1">The sequence shown here is derived from an EMBL/GenBank/DDBJ whole genome shotgun (WGS) entry which is preliminary data.</text>
</comment>
<dbReference type="Proteomes" id="UP001314170">
    <property type="component" value="Unassembled WGS sequence"/>
</dbReference>
<dbReference type="AlphaFoldDB" id="A0AAV1SFP3"/>
<keyword evidence="2" id="KW-1185">Reference proteome</keyword>